<feature type="binding site" evidence="8">
    <location>
        <begin position="168"/>
        <end position="169"/>
    </location>
    <ligand>
        <name>ATP</name>
        <dbReference type="ChEBI" id="CHEBI:30616"/>
    </ligand>
</feature>
<dbReference type="CDD" id="cd04242">
    <property type="entry name" value="AAK_G5K_ProB"/>
    <property type="match status" value="1"/>
</dbReference>
<evidence type="ECO:0000313" key="11">
    <source>
        <dbReference type="Proteomes" id="UP000568839"/>
    </source>
</evidence>
<comment type="subcellular location">
    <subcellularLocation>
        <location evidence="8">Cytoplasm</location>
    </subcellularLocation>
</comment>
<sequence>MKRKRIVVKIGSSLLANRDGGIAIDRLEQFSSAIANLQKEGLELVFITSGAVAAGFQRVGYATRPVTTEKKQASAAVGQGLLMEAYQHAFMQEGIGVAQLLLTRESFQQEHQYNNAYATLQELLKRRIIPIINENDSIAVEELTFGDNDWLASLVAGLIKADTLILLTDVNGVYDRAPKHPNAHKMERIENVSSELLSQAGSQQSTFGTGGMRSKLEAARNAQSFGIETFIGKGDDLIALKAIIRGEGDGTYIPAATHQGWPKEKQWVGIYSPVEGELYIDDGAREALLYGGNSLLSVGIRDVQGSFDKGAVVAVFDESHQPVGKGRAAKSSEEMRHLLNDHKNQSAGICIHRNHWVSTKKGSVPSE</sequence>
<dbReference type="HAMAP" id="MF_00456">
    <property type="entry name" value="ProB"/>
    <property type="match status" value="1"/>
</dbReference>
<evidence type="ECO:0000256" key="5">
    <source>
        <dbReference type="ARBA" id="ARBA00022741"/>
    </source>
</evidence>
<dbReference type="InterPro" id="IPR041739">
    <property type="entry name" value="G5K_ProB"/>
</dbReference>
<proteinExistence type="inferred from homology"/>
<keyword evidence="3 8" id="KW-0641">Proline biosynthesis</keyword>
<protein>
    <recommendedName>
        <fullName evidence="8">Glutamate 5-kinase</fullName>
        <ecNumber evidence="8">2.7.2.11</ecNumber>
    </recommendedName>
    <alternativeName>
        <fullName evidence="8">Gamma-glutamyl kinase</fullName>
        <shortName evidence="8">GK</shortName>
    </alternativeName>
</protein>
<dbReference type="PROSITE" id="PS00902">
    <property type="entry name" value="GLUTAMATE_5_KINASE"/>
    <property type="match status" value="1"/>
</dbReference>
<evidence type="ECO:0000256" key="4">
    <source>
        <dbReference type="ARBA" id="ARBA00022679"/>
    </source>
</evidence>
<dbReference type="EC" id="2.7.2.11" evidence="8"/>
<dbReference type="Gene3D" id="2.30.130.10">
    <property type="entry name" value="PUA domain"/>
    <property type="match status" value="1"/>
</dbReference>
<comment type="catalytic activity">
    <reaction evidence="8">
        <text>L-glutamate + ATP = L-glutamyl 5-phosphate + ADP</text>
        <dbReference type="Rhea" id="RHEA:14877"/>
        <dbReference type="ChEBI" id="CHEBI:29985"/>
        <dbReference type="ChEBI" id="CHEBI:30616"/>
        <dbReference type="ChEBI" id="CHEBI:58274"/>
        <dbReference type="ChEBI" id="CHEBI:456216"/>
        <dbReference type="EC" id="2.7.2.11"/>
    </reaction>
</comment>
<feature type="binding site" evidence="8">
    <location>
        <begin position="209"/>
        <end position="215"/>
    </location>
    <ligand>
        <name>ATP</name>
        <dbReference type="ChEBI" id="CHEBI:30616"/>
    </ligand>
</feature>
<dbReference type="PANTHER" id="PTHR43654">
    <property type="entry name" value="GLUTAMATE 5-KINASE"/>
    <property type="match status" value="1"/>
</dbReference>
<comment type="function">
    <text evidence="8">Catalyzes the transfer of a phosphate group to glutamate to form L-glutamate 5-phosphate.</text>
</comment>
<feature type="binding site" evidence="8">
    <location>
        <position position="136"/>
    </location>
    <ligand>
        <name>substrate</name>
    </ligand>
</feature>
<dbReference type="InterPro" id="IPR015947">
    <property type="entry name" value="PUA-like_sf"/>
</dbReference>
<keyword evidence="7 8" id="KW-0067">ATP-binding</keyword>
<dbReference type="CDD" id="cd21157">
    <property type="entry name" value="PUA_G5K"/>
    <property type="match status" value="1"/>
</dbReference>
<gene>
    <name evidence="8" type="primary">proB</name>
    <name evidence="10" type="ORF">HNR44_001356</name>
</gene>
<dbReference type="RefSeq" id="WP_184403293.1">
    <property type="nucleotide sequence ID" value="NZ_JACHHJ010000001.1"/>
</dbReference>
<keyword evidence="11" id="KW-1185">Reference proteome</keyword>
<feature type="binding site" evidence="8">
    <location>
        <position position="9"/>
    </location>
    <ligand>
        <name>ATP</name>
        <dbReference type="ChEBI" id="CHEBI:30616"/>
    </ligand>
</feature>
<dbReference type="EMBL" id="JACHHJ010000001">
    <property type="protein sequence ID" value="MBB6449407.1"/>
    <property type="molecule type" value="Genomic_DNA"/>
</dbReference>
<dbReference type="GO" id="GO:0003723">
    <property type="term" value="F:RNA binding"/>
    <property type="evidence" value="ECO:0007669"/>
    <property type="project" value="InterPro"/>
</dbReference>
<name>A0A841PKL4_9BACL</name>
<evidence type="ECO:0000313" key="10">
    <source>
        <dbReference type="EMBL" id="MBB6449407.1"/>
    </source>
</evidence>
<dbReference type="GO" id="GO:0055129">
    <property type="term" value="P:L-proline biosynthetic process"/>
    <property type="evidence" value="ECO:0007669"/>
    <property type="project" value="UniProtKB-UniRule"/>
</dbReference>
<dbReference type="Gene3D" id="3.40.1160.10">
    <property type="entry name" value="Acetylglutamate kinase-like"/>
    <property type="match status" value="1"/>
</dbReference>
<feature type="binding site" evidence="8">
    <location>
        <position position="148"/>
    </location>
    <ligand>
        <name>substrate</name>
    </ligand>
</feature>
<dbReference type="GO" id="GO:0004349">
    <property type="term" value="F:glutamate 5-kinase activity"/>
    <property type="evidence" value="ECO:0007669"/>
    <property type="project" value="UniProtKB-UniRule"/>
</dbReference>
<dbReference type="InterPro" id="IPR036974">
    <property type="entry name" value="PUA_sf"/>
</dbReference>
<accession>A0A841PKL4</accession>
<comment type="pathway">
    <text evidence="8">Amino-acid biosynthesis; L-proline biosynthesis; L-glutamate 5-semialdehyde from L-glutamate: step 1/2.</text>
</comment>
<dbReference type="SMART" id="SM00359">
    <property type="entry name" value="PUA"/>
    <property type="match status" value="1"/>
</dbReference>
<dbReference type="AlphaFoldDB" id="A0A841PKL4"/>
<comment type="caution">
    <text evidence="10">The sequence shown here is derived from an EMBL/GenBank/DDBJ whole genome shotgun (WGS) entry which is preliminary data.</text>
</comment>
<dbReference type="InterPro" id="IPR036393">
    <property type="entry name" value="AceGlu_kinase-like_sf"/>
</dbReference>
<evidence type="ECO:0000256" key="3">
    <source>
        <dbReference type="ARBA" id="ARBA00022650"/>
    </source>
</evidence>
<dbReference type="FunFam" id="3.40.1160.10:FF:000018">
    <property type="entry name" value="Glutamate 5-kinase"/>
    <property type="match status" value="1"/>
</dbReference>
<dbReference type="UniPathway" id="UPA00098">
    <property type="reaction ID" value="UER00359"/>
</dbReference>
<keyword evidence="4 8" id="KW-0808">Transferase</keyword>
<dbReference type="GO" id="GO:0005829">
    <property type="term" value="C:cytosol"/>
    <property type="evidence" value="ECO:0007669"/>
    <property type="project" value="TreeGrafter"/>
</dbReference>
<dbReference type="PROSITE" id="PS50890">
    <property type="entry name" value="PUA"/>
    <property type="match status" value="1"/>
</dbReference>
<dbReference type="PANTHER" id="PTHR43654:SF1">
    <property type="entry name" value="ISOPENTENYL PHOSPHATE KINASE"/>
    <property type="match status" value="1"/>
</dbReference>
<keyword evidence="5 8" id="KW-0547">Nucleotide-binding</keyword>
<dbReference type="InterPro" id="IPR002478">
    <property type="entry name" value="PUA"/>
</dbReference>
<feature type="binding site" evidence="8">
    <location>
        <position position="49"/>
    </location>
    <ligand>
        <name>substrate</name>
    </ligand>
</feature>
<evidence type="ECO:0000259" key="9">
    <source>
        <dbReference type="SMART" id="SM00359"/>
    </source>
</evidence>
<dbReference type="InterPro" id="IPR001057">
    <property type="entry name" value="Glu/AcGlu_kinase"/>
</dbReference>
<dbReference type="Proteomes" id="UP000568839">
    <property type="component" value="Unassembled WGS sequence"/>
</dbReference>
<dbReference type="InterPro" id="IPR001048">
    <property type="entry name" value="Asp/Glu/Uridylate_kinase"/>
</dbReference>
<keyword evidence="1 8" id="KW-0963">Cytoplasm</keyword>
<dbReference type="NCBIfam" id="TIGR01027">
    <property type="entry name" value="proB"/>
    <property type="match status" value="1"/>
</dbReference>
<reference evidence="10 11" key="1">
    <citation type="submission" date="2020-08" db="EMBL/GenBank/DDBJ databases">
        <title>Genomic Encyclopedia of Type Strains, Phase IV (KMG-IV): sequencing the most valuable type-strain genomes for metagenomic binning, comparative biology and taxonomic classification.</title>
        <authorList>
            <person name="Goeker M."/>
        </authorList>
    </citation>
    <scope>NUCLEOTIDE SEQUENCE [LARGE SCALE GENOMIC DNA]</scope>
    <source>
        <strain evidence="10 11">DSM 21769</strain>
    </source>
</reference>
<organism evidence="10 11">
    <name type="scientific">Geomicrobium halophilum</name>
    <dbReference type="NCBI Taxonomy" id="549000"/>
    <lineage>
        <taxon>Bacteria</taxon>
        <taxon>Bacillati</taxon>
        <taxon>Bacillota</taxon>
        <taxon>Bacilli</taxon>
        <taxon>Bacillales</taxon>
        <taxon>Geomicrobium</taxon>
    </lineage>
</organism>
<dbReference type="PIRSF" id="PIRSF000729">
    <property type="entry name" value="GK"/>
    <property type="match status" value="1"/>
</dbReference>
<dbReference type="InterPro" id="IPR005715">
    <property type="entry name" value="Glu_5kinase/COase_Synthase"/>
</dbReference>
<evidence type="ECO:0000256" key="2">
    <source>
        <dbReference type="ARBA" id="ARBA00022605"/>
    </source>
</evidence>
<dbReference type="Pfam" id="PF00696">
    <property type="entry name" value="AA_kinase"/>
    <property type="match status" value="1"/>
</dbReference>
<evidence type="ECO:0000256" key="6">
    <source>
        <dbReference type="ARBA" id="ARBA00022777"/>
    </source>
</evidence>
<dbReference type="PRINTS" id="PR00474">
    <property type="entry name" value="GLU5KINASE"/>
</dbReference>
<feature type="domain" description="PUA" evidence="9">
    <location>
        <begin position="276"/>
        <end position="349"/>
    </location>
</feature>
<dbReference type="Pfam" id="PF01472">
    <property type="entry name" value="PUA"/>
    <property type="match status" value="1"/>
</dbReference>
<dbReference type="SUPFAM" id="SSF88697">
    <property type="entry name" value="PUA domain-like"/>
    <property type="match status" value="1"/>
</dbReference>
<dbReference type="InterPro" id="IPR011529">
    <property type="entry name" value="Glu_5kinase"/>
</dbReference>
<evidence type="ECO:0000256" key="8">
    <source>
        <dbReference type="HAMAP-Rule" id="MF_00456"/>
    </source>
</evidence>
<comment type="similarity">
    <text evidence="8">Belongs to the glutamate 5-kinase family.</text>
</comment>
<dbReference type="InterPro" id="IPR019797">
    <property type="entry name" value="Glutamate_5-kinase_CS"/>
</dbReference>
<evidence type="ECO:0000256" key="1">
    <source>
        <dbReference type="ARBA" id="ARBA00022490"/>
    </source>
</evidence>
<evidence type="ECO:0000256" key="7">
    <source>
        <dbReference type="ARBA" id="ARBA00022840"/>
    </source>
</evidence>
<keyword evidence="6 8" id="KW-0418">Kinase</keyword>
<dbReference type="SUPFAM" id="SSF53633">
    <property type="entry name" value="Carbamate kinase-like"/>
    <property type="match status" value="1"/>
</dbReference>
<dbReference type="GO" id="GO:0005524">
    <property type="term" value="F:ATP binding"/>
    <property type="evidence" value="ECO:0007669"/>
    <property type="project" value="UniProtKB-KW"/>
</dbReference>
<keyword evidence="2 8" id="KW-0028">Amino-acid biosynthesis</keyword>